<evidence type="ECO:0000256" key="1">
    <source>
        <dbReference type="ARBA" id="ARBA00004162"/>
    </source>
</evidence>
<keyword evidence="3" id="KW-1003">Cell membrane</keyword>
<dbReference type="RefSeq" id="WP_122111671.1">
    <property type="nucleotide sequence ID" value="NZ_QOKZ01000002.1"/>
</dbReference>
<evidence type="ECO:0000313" key="9">
    <source>
        <dbReference type="Proteomes" id="UP000273516"/>
    </source>
</evidence>
<gene>
    <name evidence="8" type="ORF">C9E81_07555</name>
</gene>
<dbReference type="GO" id="GO:0005886">
    <property type="term" value="C:plasma membrane"/>
    <property type="evidence" value="ECO:0007669"/>
    <property type="project" value="UniProtKB-SubCell"/>
</dbReference>
<evidence type="ECO:0000256" key="6">
    <source>
        <dbReference type="ARBA" id="ARBA00023136"/>
    </source>
</evidence>
<dbReference type="GO" id="GO:0015031">
    <property type="term" value="P:protein transport"/>
    <property type="evidence" value="ECO:0007669"/>
    <property type="project" value="UniProtKB-KW"/>
</dbReference>
<name>A0A3M0MFM0_9RHOB</name>
<evidence type="ECO:0000256" key="2">
    <source>
        <dbReference type="ARBA" id="ARBA00005811"/>
    </source>
</evidence>
<comment type="similarity">
    <text evidence="2 7">Belongs to the ExbD/TolR family.</text>
</comment>
<evidence type="ECO:0000256" key="4">
    <source>
        <dbReference type="ARBA" id="ARBA00022692"/>
    </source>
</evidence>
<dbReference type="EMBL" id="QOKZ01000002">
    <property type="protein sequence ID" value="RMC36502.1"/>
    <property type="molecule type" value="Genomic_DNA"/>
</dbReference>
<dbReference type="Pfam" id="PF02472">
    <property type="entry name" value="ExbD"/>
    <property type="match status" value="1"/>
</dbReference>
<sequence length="126" mass="13749">MRIDMPPRRPRGESIIPMINVVFLLLIFFLLTAQVTPPTPFELTPPESSSDIPSQDRDVLYVSAAGELAYNEARGTDVWAAIGERRGEEPLEIRADAETSATQIAGLLKRLREISDTGAQLVVSGG</sequence>
<dbReference type="GO" id="GO:0022857">
    <property type="term" value="F:transmembrane transporter activity"/>
    <property type="evidence" value="ECO:0007669"/>
    <property type="project" value="InterPro"/>
</dbReference>
<keyword evidence="7" id="KW-0813">Transport</keyword>
<dbReference type="OrthoDB" id="8479787at2"/>
<keyword evidence="6" id="KW-0472">Membrane</keyword>
<accession>A0A3M0MFM0</accession>
<protein>
    <submittedName>
        <fullName evidence="8">Biopolymer transporter ExbD</fullName>
    </submittedName>
</protein>
<proteinExistence type="inferred from homology"/>
<dbReference type="InterPro" id="IPR003400">
    <property type="entry name" value="ExbD"/>
</dbReference>
<reference evidence="8 9" key="1">
    <citation type="submission" date="2018-07" db="EMBL/GenBank/DDBJ databases">
        <authorList>
            <person name="Zhang Y."/>
            <person name="Wang L."/>
            <person name="Ma S."/>
        </authorList>
    </citation>
    <scope>NUCLEOTIDE SEQUENCE [LARGE SCALE GENOMIC DNA]</scope>
    <source>
        <strain evidence="8 9">4-2</strain>
    </source>
</reference>
<keyword evidence="7" id="KW-0653">Protein transport</keyword>
<comment type="caution">
    <text evidence="8">The sequence shown here is derived from an EMBL/GenBank/DDBJ whole genome shotgun (WGS) entry which is preliminary data.</text>
</comment>
<evidence type="ECO:0000256" key="3">
    <source>
        <dbReference type="ARBA" id="ARBA00022475"/>
    </source>
</evidence>
<organism evidence="8 9">
    <name type="scientific">Paracoccus alkanivorans</name>
    <dbReference type="NCBI Taxonomy" id="2116655"/>
    <lineage>
        <taxon>Bacteria</taxon>
        <taxon>Pseudomonadati</taxon>
        <taxon>Pseudomonadota</taxon>
        <taxon>Alphaproteobacteria</taxon>
        <taxon>Rhodobacterales</taxon>
        <taxon>Paracoccaceae</taxon>
        <taxon>Paracoccus</taxon>
    </lineage>
</organism>
<keyword evidence="5" id="KW-1133">Transmembrane helix</keyword>
<dbReference type="Proteomes" id="UP000273516">
    <property type="component" value="Unassembled WGS sequence"/>
</dbReference>
<evidence type="ECO:0000313" key="8">
    <source>
        <dbReference type="EMBL" id="RMC36502.1"/>
    </source>
</evidence>
<dbReference type="AlphaFoldDB" id="A0A3M0MFM0"/>
<keyword evidence="9" id="KW-1185">Reference proteome</keyword>
<evidence type="ECO:0000256" key="5">
    <source>
        <dbReference type="ARBA" id="ARBA00022989"/>
    </source>
</evidence>
<comment type="subcellular location">
    <subcellularLocation>
        <location evidence="1">Cell membrane</location>
        <topology evidence="1">Single-pass membrane protein</topology>
    </subcellularLocation>
    <subcellularLocation>
        <location evidence="7">Cell membrane</location>
        <topology evidence="7">Single-pass type II membrane protein</topology>
    </subcellularLocation>
</comment>
<dbReference type="PANTHER" id="PTHR30558">
    <property type="entry name" value="EXBD MEMBRANE COMPONENT OF PMF-DRIVEN MACROMOLECULE IMPORT SYSTEM"/>
    <property type="match status" value="1"/>
</dbReference>
<evidence type="ECO:0000256" key="7">
    <source>
        <dbReference type="RuleBase" id="RU003879"/>
    </source>
</evidence>
<keyword evidence="4 7" id="KW-0812">Transmembrane</keyword>